<accession>A0A212KJX9</accession>
<dbReference type="Gene3D" id="1.10.10.60">
    <property type="entry name" value="Homeodomain-like"/>
    <property type="match status" value="1"/>
</dbReference>
<evidence type="ECO:0000259" key="1">
    <source>
        <dbReference type="Pfam" id="PF08765"/>
    </source>
</evidence>
<evidence type="ECO:0000313" key="2">
    <source>
        <dbReference type="EMBL" id="SBW11967.1"/>
    </source>
</evidence>
<feature type="domain" description="Mor transcription activator" evidence="1">
    <location>
        <begin position="42"/>
        <end position="113"/>
    </location>
</feature>
<dbReference type="InterPro" id="IPR009057">
    <property type="entry name" value="Homeodomain-like_sf"/>
</dbReference>
<protein>
    <recommendedName>
        <fullName evidence="1">Mor transcription activator domain-containing protein</fullName>
    </recommendedName>
</protein>
<dbReference type="EMBL" id="FLUO01000002">
    <property type="protein sequence ID" value="SBW11967.1"/>
    <property type="molecule type" value="Genomic_DNA"/>
</dbReference>
<dbReference type="AlphaFoldDB" id="A0A212KJX9"/>
<organism evidence="2">
    <name type="scientific">uncultured Alphaproteobacteria bacterium</name>
    <dbReference type="NCBI Taxonomy" id="91750"/>
    <lineage>
        <taxon>Bacteria</taxon>
        <taxon>Pseudomonadati</taxon>
        <taxon>Pseudomonadota</taxon>
        <taxon>Alphaproteobacteria</taxon>
        <taxon>environmental samples</taxon>
    </lineage>
</organism>
<dbReference type="InterPro" id="IPR014875">
    <property type="entry name" value="Mor_transcription_activator"/>
</dbReference>
<dbReference type="Pfam" id="PF08765">
    <property type="entry name" value="Mor"/>
    <property type="match status" value="1"/>
</dbReference>
<reference evidence="2" key="1">
    <citation type="submission" date="2016-04" db="EMBL/GenBank/DDBJ databases">
        <authorList>
            <person name="Evans L.H."/>
            <person name="Alamgir A."/>
            <person name="Owens N."/>
            <person name="Weber N.D."/>
            <person name="Virtaneva K."/>
            <person name="Barbian K."/>
            <person name="Babar A."/>
            <person name="Rosenke K."/>
        </authorList>
    </citation>
    <scope>NUCLEOTIDE SEQUENCE</scope>
    <source>
        <strain evidence="2">86</strain>
    </source>
</reference>
<sequence>MTHLSPTLNRIADVIGLALALRLAGHFGGGEIYVPLRVREDHPVARVIGVDAAEQLARALGGHAGARIDVPKADDVTRAGRNRAIVAAVETGVSKQSLARQHGLTTRWVRKICNGDGVDERQLGLFDPPGE</sequence>
<gene>
    <name evidence="2" type="ORF">KL86APRO_20376</name>
</gene>
<name>A0A212KJX9_9PROT</name>
<proteinExistence type="predicted"/>
<dbReference type="SUPFAM" id="SSF46689">
    <property type="entry name" value="Homeodomain-like"/>
    <property type="match status" value="1"/>
</dbReference>